<protein>
    <submittedName>
        <fullName evidence="6">C40 family peptidase</fullName>
    </submittedName>
</protein>
<dbReference type="Pfam" id="PF18348">
    <property type="entry name" value="SH3_16"/>
    <property type="match status" value="1"/>
</dbReference>
<dbReference type="PANTHER" id="PTHR47359">
    <property type="entry name" value="PEPTIDOGLYCAN DL-ENDOPEPTIDASE CWLO"/>
    <property type="match status" value="1"/>
</dbReference>
<organism evidence="6 7">
    <name type="scientific">Marivivens donghaensis</name>
    <dbReference type="NCBI Taxonomy" id="1699413"/>
    <lineage>
        <taxon>Bacteria</taxon>
        <taxon>Pseudomonadati</taxon>
        <taxon>Pseudomonadota</taxon>
        <taxon>Alphaproteobacteria</taxon>
        <taxon>Rhodobacterales</taxon>
        <taxon>Paracoccaceae</taxon>
        <taxon>Marivivens group</taxon>
        <taxon>Marivivens</taxon>
    </lineage>
</organism>
<dbReference type="InterPro" id="IPR041382">
    <property type="entry name" value="SH3_16"/>
</dbReference>
<name>A0ABX0W130_9RHOB</name>
<dbReference type="Gene3D" id="3.90.1720.10">
    <property type="entry name" value="endopeptidase domain like (from Nostoc punctiforme)"/>
    <property type="match status" value="1"/>
</dbReference>
<keyword evidence="7" id="KW-1185">Reference proteome</keyword>
<evidence type="ECO:0000259" key="5">
    <source>
        <dbReference type="PROSITE" id="PS51935"/>
    </source>
</evidence>
<dbReference type="RefSeq" id="WP_167638604.1">
    <property type="nucleotide sequence ID" value="NZ_JAATOP010000008.1"/>
</dbReference>
<feature type="domain" description="NlpC/P60" evidence="5">
    <location>
        <begin position="151"/>
        <end position="268"/>
    </location>
</feature>
<keyword evidence="2" id="KW-0645">Protease</keyword>
<evidence type="ECO:0000256" key="4">
    <source>
        <dbReference type="ARBA" id="ARBA00022807"/>
    </source>
</evidence>
<dbReference type="InterPro" id="IPR038765">
    <property type="entry name" value="Papain-like_cys_pep_sf"/>
</dbReference>
<dbReference type="Pfam" id="PF00877">
    <property type="entry name" value="NLPC_P60"/>
    <property type="match status" value="1"/>
</dbReference>
<accession>A0ABX0W130</accession>
<evidence type="ECO:0000313" key="6">
    <source>
        <dbReference type="EMBL" id="NIY73216.1"/>
    </source>
</evidence>
<dbReference type="PROSITE" id="PS51935">
    <property type="entry name" value="NLPC_P60"/>
    <property type="match status" value="1"/>
</dbReference>
<reference evidence="6 7" key="1">
    <citation type="submission" date="2020-03" db="EMBL/GenBank/DDBJ databases">
        <title>Bacterial isolates of synthetic phycosphere.</title>
        <authorList>
            <person name="Fu H."/>
            <person name="Moran M.A."/>
        </authorList>
    </citation>
    <scope>NUCLEOTIDE SEQUENCE [LARGE SCALE GENOMIC DNA]</scope>
    <source>
        <strain evidence="6 7">HF1</strain>
    </source>
</reference>
<comment type="caution">
    <text evidence="6">The sequence shown here is derived from an EMBL/GenBank/DDBJ whole genome shotgun (WGS) entry which is preliminary data.</text>
</comment>
<evidence type="ECO:0000256" key="3">
    <source>
        <dbReference type="ARBA" id="ARBA00022801"/>
    </source>
</evidence>
<sequence length="268" mass="29250">MTDRRTTPANSRVAAAYLKGTVTAPRYTEGHTAYVAAPLVELLDIPGGRRDRQLQAGTPLTVYEDDAGWSYVQSQRTGYVGYVLSAQLSTDWAPDHRISSFGTHIYREASIKSPNLSFIGFGAELPVLDTSDKFAKTPLGYVPVQHIERNDVSRKDPVAVAELHLNVPYLWGGNSTRGIDCSGLVSASFGACGVHCAGDSDLQEQSCGAALTDTKPERGDLFFWPGHVAIVYDDKNIIHANAHHMAVAIEDMDDALRRTGPVRTHRRI</sequence>
<evidence type="ECO:0000313" key="7">
    <source>
        <dbReference type="Proteomes" id="UP000709466"/>
    </source>
</evidence>
<dbReference type="PANTHER" id="PTHR47359:SF3">
    <property type="entry name" value="NLP_P60 DOMAIN-CONTAINING PROTEIN-RELATED"/>
    <property type="match status" value="1"/>
</dbReference>
<dbReference type="InterPro" id="IPR000064">
    <property type="entry name" value="NLP_P60_dom"/>
</dbReference>
<keyword evidence="3" id="KW-0378">Hydrolase</keyword>
<dbReference type="SUPFAM" id="SSF54001">
    <property type="entry name" value="Cysteine proteinases"/>
    <property type="match status" value="1"/>
</dbReference>
<evidence type="ECO:0000256" key="1">
    <source>
        <dbReference type="ARBA" id="ARBA00007074"/>
    </source>
</evidence>
<dbReference type="EMBL" id="JAATOP010000008">
    <property type="protein sequence ID" value="NIY73216.1"/>
    <property type="molecule type" value="Genomic_DNA"/>
</dbReference>
<comment type="similarity">
    <text evidence="1">Belongs to the peptidase C40 family.</text>
</comment>
<gene>
    <name evidence="6" type="ORF">HCZ30_12350</name>
</gene>
<dbReference type="Proteomes" id="UP000709466">
    <property type="component" value="Unassembled WGS sequence"/>
</dbReference>
<proteinExistence type="inferred from homology"/>
<keyword evidence="4" id="KW-0788">Thiol protease</keyword>
<dbReference type="InterPro" id="IPR051794">
    <property type="entry name" value="PG_Endopeptidase_C40"/>
</dbReference>
<evidence type="ECO:0000256" key="2">
    <source>
        <dbReference type="ARBA" id="ARBA00022670"/>
    </source>
</evidence>